<gene>
    <name evidence="3" type="ORF">BT63DRAFT_481994</name>
</gene>
<feature type="transmembrane region" description="Helical" evidence="2">
    <location>
        <begin position="72"/>
        <end position="93"/>
    </location>
</feature>
<feature type="compositionally biased region" description="Polar residues" evidence="1">
    <location>
        <begin position="147"/>
        <end position="156"/>
    </location>
</feature>
<protein>
    <submittedName>
        <fullName evidence="3">Uncharacterized protein</fullName>
    </submittedName>
</protein>
<evidence type="ECO:0000313" key="4">
    <source>
        <dbReference type="Proteomes" id="UP000799302"/>
    </source>
</evidence>
<proteinExistence type="predicted"/>
<feature type="compositionally biased region" description="Basic and acidic residues" evidence="1">
    <location>
        <begin position="239"/>
        <end position="268"/>
    </location>
</feature>
<organism evidence="3 4">
    <name type="scientific">Microthyrium microscopicum</name>
    <dbReference type="NCBI Taxonomy" id="703497"/>
    <lineage>
        <taxon>Eukaryota</taxon>
        <taxon>Fungi</taxon>
        <taxon>Dikarya</taxon>
        <taxon>Ascomycota</taxon>
        <taxon>Pezizomycotina</taxon>
        <taxon>Dothideomycetes</taxon>
        <taxon>Dothideomycetes incertae sedis</taxon>
        <taxon>Microthyriales</taxon>
        <taxon>Microthyriaceae</taxon>
        <taxon>Microthyrium</taxon>
    </lineage>
</organism>
<evidence type="ECO:0000256" key="1">
    <source>
        <dbReference type="SAM" id="MobiDB-lite"/>
    </source>
</evidence>
<dbReference type="EMBL" id="MU004239">
    <property type="protein sequence ID" value="KAF2666203.1"/>
    <property type="molecule type" value="Genomic_DNA"/>
</dbReference>
<keyword evidence="2" id="KW-0472">Membrane</keyword>
<dbReference type="OrthoDB" id="3210850at2759"/>
<accession>A0A6A6U4I7</accession>
<sequence>MGACTIGHYPVLNDVAKWHYKFRNWIFRLLPRRAQRPSRQLYSADVATSCPVYLTPLNGRTAGNTELLLLKLGLTVFLTIIPTLINFLVLVLLHGREQSWLFYLMCHIDVFVNVIVVHIFSNNPADKATKRNENLLTIRTSSRDQSLRSPHSQHFNSPRHQHFNSPRSPHFSGQTYNSPSAGAGHYPERIDAIIEDARESHETPSHLTDDIPLTALTQQQRRYSDQLKRNSRRSSLLRSLEKNQQSRRESVMQQFIREKREEREKSEESDNPSSVINARSGNSLIEEARPTANSKRLSSATTSSDLTFANNSFAPMMIEPFDCEAYGPSSV</sequence>
<feature type="region of interest" description="Disordered" evidence="1">
    <location>
        <begin position="200"/>
        <end position="304"/>
    </location>
</feature>
<feature type="compositionally biased region" description="Polar residues" evidence="1">
    <location>
        <begin position="163"/>
        <end position="180"/>
    </location>
</feature>
<dbReference type="AlphaFoldDB" id="A0A6A6U4I7"/>
<name>A0A6A6U4I7_9PEZI</name>
<dbReference type="Proteomes" id="UP000799302">
    <property type="component" value="Unassembled WGS sequence"/>
</dbReference>
<keyword evidence="2" id="KW-1133">Transmembrane helix</keyword>
<evidence type="ECO:0000256" key="2">
    <source>
        <dbReference type="SAM" id="Phobius"/>
    </source>
</evidence>
<feature type="transmembrane region" description="Helical" evidence="2">
    <location>
        <begin position="100"/>
        <end position="120"/>
    </location>
</feature>
<feature type="compositionally biased region" description="Basic and acidic residues" evidence="1">
    <location>
        <begin position="200"/>
        <end position="209"/>
    </location>
</feature>
<feature type="compositionally biased region" description="Polar residues" evidence="1">
    <location>
        <begin position="291"/>
        <end position="304"/>
    </location>
</feature>
<keyword evidence="4" id="KW-1185">Reference proteome</keyword>
<feature type="compositionally biased region" description="Polar residues" evidence="1">
    <location>
        <begin position="271"/>
        <end position="283"/>
    </location>
</feature>
<evidence type="ECO:0000313" key="3">
    <source>
        <dbReference type="EMBL" id="KAF2666203.1"/>
    </source>
</evidence>
<feature type="region of interest" description="Disordered" evidence="1">
    <location>
        <begin position="139"/>
        <end position="185"/>
    </location>
</feature>
<reference evidence="3" key="1">
    <citation type="journal article" date="2020" name="Stud. Mycol.">
        <title>101 Dothideomycetes genomes: a test case for predicting lifestyles and emergence of pathogens.</title>
        <authorList>
            <person name="Haridas S."/>
            <person name="Albert R."/>
            <person name="Binder M."/>
            <person name="Bloem J."/>
            <person name="Labutti K."/>
            <person name="Salamov A."/>
            <person name="Andreopoulos B."/>
            <person name="Baker S."/>
            <person name="Barry K."/>
            <person name="Bills G."/>
            <person name="Bluhm B."/>
            <person name="Cannon C."/>
            <person name="Castanera R."/>
            <person name="Culley D."/>
            <person name="Daum C."/>
            <person name="Ezra D."/>
            <person name="Gonzalez J."/>
            <person name="Henrissat B."/>
            <person name="Kuo A."/>
            <person name="Liang C."/>
            <person name="Lipzen A."/>
            <person name="Lutzoni F."/>
            <person name="Magnuson J."/>
            <person name="Mondo S."/>
            <person name="Nolan M."/>
            <person name="Ohm R."/>
            <person name="Pangilinan J."/>
            <person name="Park H.-J."/>
            <person name="Ramirez L."/>
            <person name="Alfaro M."/>
            <person name="Sun H."/>
            <person name="Tritt A."/>
            <person name="Yoshinaga Y."/>
            <person name="Zwiers L.-H."/>
            <person name="Turgeon B."/>
            <person name="Goodwin S."/>
            <person name="Spatafora J."/>
            <person name="Crous P."/>
            <person name="Grigoriev I."/>
        </authorList>
    </citation>
    <scope>NUCLEOTIDE SEQUENCE</scope>
    <source>
        <strain evidence="3">CBS 115976</strain>
    </source>
</reference>
<keyword evidence="2" id="KW-0812">Transmembrane</keyword>